<sequence length="141" mass="15435">MKRVLLILILLAAGAGFLLFGFHELSNGLELTRNGLRTEGTVIDLEKNGSGKKSTYMPKIEFTMDTGQKVIYIYRSGSNPPAYSIGQRVNIIYSKDNPENFIIGSNSSFVFPIVLILAGAVLVLCVIAVLAKKLIAVFHFL</sequence>
<proteinExistence type="predicted"/>
<name>A0A644WK39_9ZZZZ</name>
<feature type="domain" description="DUF3592" evidence="2">
    <location>
        <begin position="38"/>
        <end position="105"/>
    </location>
</feature>
<dbReference type="AlphaFoldDB" id="A0A644WK39"/>
<protein>
    <recommendedName>
        <fullName evidence="2">DUF3592 domain-containing protein</fullName>
    </recommendedName>
</protein>
<feature type="transmembrane region" description="Helical" evidence="1">
    <location>
        <begin position="109"/>
        <end position="131"/>
    </location>
</feature>
<dbReference type="Pfam" id="PF12158">
    <property type="entry name" value="DUF3592"/>
    <property type="match status" value="1"/>
</dbReference>
<keyword evidence="1" id="KW-0812">Transmembrane</keyword>
<dbReference type="EMBL" id="VSSQ01000998">
    <property type="protein sequence ID" value="MPM03979.1"/>
    <property type="molecule type" value="Genomic_DNA"/>
</dbReference>
<evidence type="ECO:0000313" key="3">
    <source>
        <dbReference type="EMBL" id="MPM03979.1"/>
    </source>
</evidence>
<keyword evidence="1" id="KW-0472">Membrane</keyword>
<evidence type="ECO:0000256" key="1">
    <source>
        <dbReference type="SAM" id="Phobius"/>
    </source>
</evidence>
<reference evidence="3" key="1">
    <citation type="submission" date="2019-08" db="EMBL/GenBank/DDBJ databases">
        <authorList>
            <person name="Kucharzyk K."/>
            <person name="Murdoch R.W."/>
            <person name="Higgins S."/>
            <person name="Loffler F."/>
        </authorList>
    </citation>
    <scope>NUCLEOTIDE SEQUENCE</scope>
</reference>
<accession>A0A644WK39</accession>
<comment type="caution">
    <text evidence="3">The sequence shown here is derived from an EMBL/GenBank/DDBJ whole genome shotgun (WGS) entry which is preliminary data.</text>
</comment>
<gene>
    <name evidence="3" type="ORF">SDC9_50246</name>
</gene>
<dbReference type="InterPro" id="IPR021994">
    <property type="entry name" value="DUF3592"/>
</dbReference>
<keyword evidence="1" id="KW-1133">Transmembrane helix</keyword>
<evidence type="ECO:0000259" key="2">
    <source>
        <dbReference type="Pfam" id="PF12158"/>
    </source>
</evidence>
<organism evidence="3">
    <name type="scientific">bioreactor metagenome</name>
    <dbReference type="NCBI Taxonomy" id="1076179"/>
    <lineage>
        <taxon>unclassified sequences</taxon>
        <taxon>metagenomes</taxon>
        <taxon>ecological metagenomes</taxon>
    </lineage>
</organism>